<name>A0A377YXT2_KLEPN</name>
<accession>A0A377YXT2</accession>
<proteinExistence type="predicted"/>
<evidence type="ECO:0000256" key="1">
    <source>
        <dbReference type="SAM" id="SignalP"/>
    </source>
</evidence>
<feature type="chain" id="PRO_5016962677" evidence="1">
    <location>
        <begin position="23"/>
        <end position="127"/>
    </location>
</feature>
<gene>
    <name evidence="2" type="primary">nlpA_1</name>
    <name evidence="2" type="ORF">NCTC9504_00394</name>
</gene>
<protein>
    <submittedName>
        <fullName evidence="2">Cytoplasmic membrane lipoprotein-28</fullName>
    </submittedName>
</protein>
<keyword evidence="1" id="KW-0732">Signal</keyword>
<keyword evidence="2" id="KW-0449">Lipoprotein</keyword>
<dbReference type="Gene3D" id="3.40.190.10">
    <property type="entry name" value="Periplasmic binding protein-like II"/>
    <property type="match status" value="1"/>
</dbReference>
<dbReference type="EMBL" id="UGMA01000005">
    <property type="protein sequence ID" value="STU56101.1"/>
    <property type="molecule type" value="Genomic_DNA"/>
</dbReference>
<evidence type="ECO:0000313" key="2">
    <source>
        <dbReference type="EMBL" id="STU56101.1"/>
    </source>
</evidence>
<feature type="signal peptide" evidence="1">
    <location>
        <begin position="1"/>
        <end position="22"/>
    </location>
</feature>
<reference evidence="2 3" key="1">
    <citation type="submission" date="2018-06" db="EMBL/GenBank/DDBJ databases">
        <authorList>
            <consortium name="Pathogen Informatics"/>
            <person name="Doyle S."/>
        </authorList>
    </citation>
    <scope>NUCLEOTIDE SEQUENCE [LARGE SCALE GENOMIC DNA]</scope>
    <source>
        <strain evidence="2 3">NCTC9504</strain>
    </source>
</reference>
<dbReference type="PROSITE" id="PS51257">
    <property type="entry name" value="PROKAR_LIPOPROTEIN"/>
    <property type="match status" value="1"/>
</dbReference>
<dbReference type="Proteomes" id="UP000254020">
    <property type="component" value="Unassembled WGS sequence"/>
</dbReference>
<organism evidence="2 3">
    <name type="scientific">Klebsiella pneumoniae subsp. pneumoniae</name>
    <dbReference type="NCBI Taxonomy" id="72407"/>
    <lineage>
        <taxon>Bacteria</taxon>
        <taxon>Pseudomonadati</taxon>
        <taxon>Pseudomonadota</taxon>
        <taxon>Gammaproteobacteria</taxon>
        <taxon>Enterobacterales</taxon>
        <taxon>Enterobacteriaceae</taxon>
        <taxon>Klebsiella/Raoultella group</taxon>
        <taxon>Klebsiella</taxon>
        <taxon>Klebsiella pneumoniae complex</taxon>
    </lineage>
</organism>
<evidence type="ECO:0000313" key="3">
    <source>
        <dbReference type="Proteomes" id="UP000254020"/>
    </source>
</evidence>
<sequence length="127" mass="13691">MKRMRLRLRAAAAVMLAGLALVGCDQKGNEAKHIKVGVINGAEQDVAEVAKKVAKEKYGLEVELVGSAAHCCPTSRPTPGIWTPTSSSIGLSLSRTTKRIIIIWWRSGIPSSSRWPAIRARSSQSPN</sequence>
<dbReference type="AlphaFoldDB" id="A0A377YXT2"/>